<evidence type="ECO:0000256" key="4">
    <source>
        <dbReference type="ARBA" id="ARBA00023235"/>
    </source>
</evidence>
<dbReference type="OrthoDB" id="9814548at2"/>
<feature type="domain" description="Rhodanese" evidence="8">
    <location>
        <begin position="137"/>
        <end position="236"/>
    </location>
</feature>
<dbReference type="Gene3D" id="3.10.50.40">
    <property type="match status" value="1"/>
</dbReference>
<dbReference type="EC" id="5.2.1.8" evidence="6"/>
<dbReference type="STRING" id="108003.B1C78_04235"/>
<protein>
    <recommendedName>
        <fullName evidence="6">Peptidyl-prolyl cis-trans isomerase</fullName>
        <ecNumber evidence="6">5.2.1.8</ecNumber>
    </recommendedName>
</protein>
<name>A0A1V3NQB7_9GAMM</name>
<dbReference type="InterPro" id="IPR046357">
    <property type="entry name" value="PPIase_dom_sf"/>
</dbReference>
<dbReference type="PROSITE" id="PS50206">
    <property type="entry name" value="RHODANESE_3"/>
    <property type="match status" value="1"/>
</dbReference>
<dbReference type="Pfam" id="PF00581">
    <property type="entry name" value="Rhodanese"/>
    <property type="match status" value="1"/>
</dbReference>
<dbReference type="EMBL" id="MVBK01000021">
    <property type="protein sequence ID" value="OOG27194.1"/>
    <property type="molecule type" value="Genomic_DNA"/>
</dbReference>
<dbReference type="SMART" id="SM00450">
    <property type="entry name" value="RHOD"/>
    <property type="match status" value="1"/>
</dbReference>
<dbReference type="Gene3D" id="3.40.250.10">
    <property type="entry name" value="Rhodanese-like domain"/>
    <property type="match status" value="1"/>
</dbReference>
<comment type="catalytic activity">
    <reaction evidence="1 5 6">
        <text>[protein]-peptidylproline (omega=180) = [protein]-peptidylproline (omega=0)</text>
        <dbReference type="Rhea" id="RHEA:16237"/>
        <dbReference type="Rhea" id="RHEA-COMP:10747"/>
        <dbReference type="Rhea" id="RHEA-COMP:10748"/>
        <dbReference type="ChEBI" id="CHEBI:83833"/>
        <dbReference type="ChEBI" id="CHEBI:83834"/>
        <dbReference type="EC" id="5.2.1.8"/>
    </reaction>
</comment>
<dbReference type="PANTHER" id="PTHR43811">
    <property type="entry name" value="FKBP-TYPE PEPTIDYL-PROLYL CIS-TRANS ISOMERASE FKPA"/>
    <property type="match status" value="1"/>
</dbReference>
<dbReference type="FunFam" id="3.10.50.40:FF:000006">
    <property type="entry name" value="Peptidyl-prolyl cis-trans isomerase"/>
    <property type="match status" value="1"/>
</dbReference>
<proteinExistence type="inferred from homology"/>
<dbReference type="Proteomes" id="UP000189462">
    <property type="component" value="Unassembled WGS sequence"/>
</dbReference>
<evidence type="ECO:0000256" key="5">
    <source>
        <dbReference type="PROSITE-ProRule" id="PRU00277"/>
    </source>
</evidence>
<dbReference type="AlphaFoldDB" id="A0A1V3NQB7"/>
<sequence length="247" mass="26670">MIALSFVFAASVGAAEVQTRDLTEGEGAKAARNHTVVVHYTGWLEDGTQFDSSHDRDTPFSLVLGMGQVIPGWEMGIDGMRVGGKRELIIPPELAYGPAGAGGVIPPNATLRFEVELLDVQPPPFGEVDNAELKALMDKGYTVIDVRRPDEWRETGVVEGSHLLTAFDDGGNFVQSFPAELHSLVKPDEPVVIICRVGNRTGLLARAMAEQAGYEQVYNVTDGITAWIADGRPVKKDCPRHESGAQC</sequence>
<keyword evidence="10" id="KW-1185">Reference proteome</keyword>
<accession>A0A1V3NQB7</accession>
<dbReference type="Pfam" id="PF00254">
    <property type="entry name" value="FKBP_C"/>
    <property type="match status" value="1"/>
</dbReference>
<dbReference type="SUPFAM" id="SSF52821">
    <property type="entry name" value="Rhodanese/Cell cycle control phosphatase"/>
    <property type="match status" value="1"/>
</dbReference>
<evidence type="ECO:0000256" key="6">
    <source>
        <dbReference type="RuleBase" id="RU003915"/>
    </source>
</evidence>
<dbReference type="RefSeq" id="WP_077277888.1">
    <property type="nucleotide sequence ID" value="NZ_MVBK01000021.1"/>
</dbReference>
<dbReference type="CDD" id="cd00158">
    <property type="entry name" value="RHOD"/>
    <property type="match status" value="1"/>
</dbReference>
<dbReference type="PROSITE" id="PS50059">
    <property type="entry name" value="FKBP_PPIASE"/>
    <property type="match status" value="1"/>
</dbReference>
<keyword evidence="3 5" id="KW-0697">Rotamase</keyword>
<evidence type="ECO:0000256" key="3">
    <source>
        <dbReference type="ARBA" id="ARBA00023110"/>
    </source>
</evidence>
<keyword evidence="4 5" id="KW-0413">Isomerase</keyword>
<evidence type="ECO:0000313" key="9">
    <source>
        <dbReference type="EMBL" id="OOG27194.1"/>
    </source>
</evidence>
<dbReference type="InterPro" id="IPR036873">
    <property type="entry name" value="Rhodanese-like_dom_sf"/>
</dbReference>
<comment type="similarity">
    <text evidence="2 6">Belongs to the FKBP-type PPIase family.</text>
</comment>
<evidence type="ECO:0000259" key="7">
    <source>
        <dbReference type="PROSITE" id="PS50059"/>
    </source>
</evidence>
<dbReference type="GO" id="GO:0003755">
    <property type="term" value="F:peptidyl-prolyl cis-trans isomerase activity"/>
    <property type="evidence" value="ECO:0007669"/>
    <property type="project" value="UniProtKB-UniRule"/>
</dbReference>
<organism evidence="9 10">
    <name type="scientific">Thioalkalivibrio denitrificans</name>
    <dbReference type="NCBI Taxonomy" id="108003"/>
    <lineage>
        <taxon>Bacteria</taxon>
        <taxon>Pseudomonadati</taxon>
        <taxon>Pseudomonadota</taxon>
        <taxon>Gammaproteobacteria</taxon>
        <taxon>Chromatiales</taxon>
        <taxon>Ectothiorhodospiraceae</taxon>
        <taxon>Thioalkalivibrio</taxon>
    </lineage>
</organism>
<dbReference type="InterPro" id="IPR001763">
    <property type="entry name" value="Rhodanese-like_dom"/>
</dbReference>
<evidence type="ECO:0000256" key="1">
    <source>
        <dbReference type="ARBA" id="ARBA00000971"/>
    </source>
</evidence>
<evidence type="ECO:0000256" key="2">
    <source>
        <dbReference type="ARBA" id="ARBA00006577"/>
    </source>
</evidence>
<feature type="domain" description="PPIase FKBP-type" evidence="7">
    <location>
        <begin position="33"/>
        <end position="121"/>
    </location>
</feature>
<evidence type="ECO:0000313" key="10">
    <source>
        <dbReference type="Proteomes" id="UP000189462"/>
    </source>
</evidence>
<evidence type="ECO:0000259" key="8">
    <source>
        <dbReference type="PROSITE" id="PS50206"/>
    </source>
</evidence>
<comment type="caution">
    <text evidence="9">The sequence shown here is derived from an EMBL/GenBank/DDBJ whole genome shotgun (WGS) entry which is preliminary data.</text>
</comment>
<gene>
    <name evidence="9" type="ORF">B1C78_04235</name>
</gene>
<reference evidence="9 10" key="1">
    <citation type="submission" date="2017-02" db="EMBL/GenBank/DDBJ databases">
        <title>Genomic diversity within the haloalkaliphilic genus Thioalkalivibrio.</title>
        <authorList>
            <person name="Ahn A.-C."/>
            <person name="Meier-Kolthoff J."/>
            <person name="Overmars L."/>
            <person name="Richter M."/>
            <person name="Woyke T."/>
            <person name="Sorokin D.Y."/>
            <person name="Muyzer G."/>
        </authorList>
    </citation>
    <scope>NUCLEOTIDE SEQUENCE [LARGE SCALE GENOMIC DNA]</scope>
    <source>
        <strain evidence="9 10">ALJD</strain>
    </source>
</reference>
<dbReference type="SUPFAM" id="SSF54534">
    <property type="entry name" value="FKBP-like"/>
    <property type="match status" value="1"/>
</dbReference>
<dbReference type="PANTHER" id="PTHR43811:SF19">
    <property type="entry name" value="39 KDA FK506-BINDING NUCLEAR PROTEIN"/>
    <property type="match status" value="1"/>
</dbReference>
<dbReference type="InterPro" id="IPR001179">
    <property type="entry name" value="PPIase_FKBP_dom"/>
</dbReference>